<dbReference type="InterPro" id="IPR009738">
    <property type="entry name" value="BAT2_N"/>
</dbReference>
<evidence type="ECO:0000256" key="12">
    <source>
        <dbReference type="ARBA" id="ARBA00022801"/>
    </source>
</evidence>
<evidence type="ECO:0000313" key="30">
    <source>
        <dbReference type="EMBL" id="KAK7906989.1"/>
    </source>
</evidence>
<feature type="compositionally biased region" description="Basic and acidic residues" evidence="26">
    <location>
        <begin position="965"/>
        <end position="992"/>
    </location>
</feature>
<feature type="region of interest" description="Disordered" evidence="26">
    <location>
        <begin position="443"/>
        <end position="619"/>
    </location>
</feature>
<evidence type="ECO:0000256" key="21">
    <source>
        <dbReference type="ARBA" id="ARBA00037235"/>
    </source>
</evidence>
<evidence type="ECO:0000256" key="1">
    <source>
        <dbReference type="ARBA" id="ARBA00000427"/>
    </source>
</evidence>
<evidence type="ECO:0000259" key="28">
    <source>
        <dbReference type="Pfam" id="PF07001"/>
    </source>
</evidence>
<feature type="signal peptide" evidence="27">
    <location>
        <begin position="1"/>
        <end position="20"/>
    </location>
</feature>
<feature type="domain" description="Sialidase" evidence="29">
    <location>
        <begin position="56"/>
        <end position="321"/>
    </location>
</feature>
<evidence type="ECO:0000256" key="25">
    <source>
        <dbReference type="ARBA" id="ARBA00041413"/>
    </source>
</evidence>
<evidence type="ECO:0000256" key="6">
    <source>
        <dbReference type="ARBA" id="ARBA00009348"/>
    </source>
</evidence>
<dbReference type="AlphaFoldDB" id="A0AAW0P0P7"/>
<evidence type="ECO:0000256" key="26">
    <source>
        <dbReference type="SAM" id="MobiDB-lite"/>
    </source>
</evidence>
<name>A0AAW0P0P7_9GOBI</name>
<keyword evidence="10 27" id="KW-0732">Signal</keyword>
<keyword evidence="17" id="KW-0458">Lysosome</keyword>
<proteinExistence type="inferred from homology"/>
<dbReference type="Pfam" id="PF13088">
    <property type="entry name" value="BNR_2"/>
    <property type="match status" value="1"/>
</dbReference>
<evidence type="ECO:0000256" key="22">
    <source>
        <dbReference type="ARBA" id="ARBA00038519"/>
    </source>
</evidence>
<evidence type="ECO:0000256" key="9">
    <source>
        <dbReference type="ARBA" id="ARBA00022553"/>
    </source>
</evidence>
<organism evidence="30 31">
    <name type="scientific">Mugilogobius chulae</name>
    <name type="common">yellowstripe goby</name>
    <dbReference type="NCBI Taxonomy" id="88201"/>
    <lineage>
        <taxon>Eukaryota</taxon>
        <taxon>Metazoa</taxon>
        <taxon>Chordata</taxon>
        <taxon>Craniata</taxon>
        <taxon>Vertebrata</taxon>
        <taxon>Euteleostomi</taxon>
        <taxon>Actinopterygii</taxon>
        <taxon>Neopterygii</taxon>
        <taxon>Teleostei</taxon>
        <taxon>Neoteleostei</taxon>
        <taxon>Acanthomorphata</taxon>
        <taxon>Gobiaria</taxon>
        <taxon>Gobiiformes</taxon>
        <taxon>Gobioidei</taxon>
        <taxon>Gobiidae</taxon>
        <taxon>Gobionellinae</taxon>
        <taxon>Mugilogobius</taxon>
    </lineage>
</organism>
<evidence type="ECO:0000256" key="15">
    <source>
        <dbReference type="ARBA" id="ARBA00023136"/>
    </source>
</evidence>
<comment type="catalytic activity">
    <reaction evidence="1">
        <text>Hydrolysis of alpha-(2-&gt;3)-, alpha-(2-&gt;6)-, alpha-(2-&gt;8)- glycosidic linkages of terminal sialic acid residues in oligosaccharides, glycoproteins, glycolipids, colominic acid and synthetic substrates.</text>
        <dbReference type="EC" id="3.2.1.18"/>
    </reaction>
</comment>
<dbReference type="GO" id="GO:0004308">
    <property type="term" value="F:exo-alpha-sialidase activity"/>
    <property type="evidence" value="ECO:0007669"/>
    <property type="project" value="UniProtKB-EC"/>
</dbReference>
<evidence type="ECO:0000256" key="24">
    <source>
        <dbReference type="ARBA" id="ARBA00041332"/>
    </source>
</evidence>
<dbReference type="InterPro" id="IPR011040">
    <property type="entry name" value="Sialidase"/>
</dbReference>
<dbReference type="SUPFAM" id="SSF50939">
    <property type="entry name" value="Sialidases"/>
    <property type="match status" value="1"/>
</dbReference>
<feature type="compositionally biased region" description="Basic and acidic residues" evidence="26">
    <location>
        <begin position="822"/>
        <end position="831"/>
    </location>
</feature>
<evidence type="ECO:0000256" key="2">
    <source>
        <dbReference type="ARBA" id="ARBA00004207"/>
    </source>
</evidence>
<keyword evidence="13" id="KW-0442">Lipid degradation</keyword>
<evidence type="ECO:0000256" key="20">
    <source>
        <dbReference type="ARBA" id="ARBA00023329"/>
    </source>
</evidence>
<feature type="compositionally biased region" description="Pro residues" evidence="26">
    <location>
        <begin position="516"/>
        <end position="538"/>
    </location>
</feature>
<feature type="compositionally biased region" description="Low complexity" evidence="26">
    <location>
        <begin position="1008"/>
        <end position="1028"/>
    </location>
</feature>
<dbReference type="GO" id="GO:0030154">
    <property type="term" value="P:cell differentiation"/>
    <property type="evidence" value="ECO:0007669"/>
    <property type="project" value="TreeGrafter"/>
</dbReference>
<feature type="region of interest" description="Disordered" evidence="26">
    <location>
        <begin position="656"/>
        <end position="678"/>
    </location>
</feature>
<keyword evidence="15" id="KW-0472">Membrane</keyword>
<accession>A0AAW0P0P7</accession>
<dbReference type="Proteomes" id="UP001460270">
    <property type="component" value="Unassembled WGS sequence"/>
</dbReference>
<evidence type="ECO:0000256" key="11">
    <source>
        <dbReference type="ARBA" id="ARBA00022737"/>
    </source>
</evidence>
<evidence type="ECO:0000256" key="7">
    <source>
        <dbReference type="ARBA" id="ARBA00012733"/>
    </source>
</evidence>
<comment type="caution">
    <text evidence="30">The sequence shown here is derived from an EMBL/GenBank/DDBJ whole genome shotgun (WGS) entry which is preliminary data.</text>
</comment>
<feature type="compositionally biased region" description="Basic and acidic residues" evidence="26">
    <location>
        <begin position="774"/>
        <end position="788"/>
    </location>
</feature>
<feature type="compositionally biased region" description="Basic and acidic residues" evidence="26">
    <location>
        <begin position="800"/>
        <end position="811"/>
    </location>
</feature>
<protein>
    <recommendedName>
        <fullName evidence="23">Sialidase-1</fullName>
        <ecNumber evidence="7">3.2.1.18</ecNumber>
    </recommendedName>
    <alternativeName>
        <fullName evidence="25">Lysosomal sialidase</fullName>
    </alternativeName>
    <alternativeName>
        <fullName evidence="24">N-acetyl-alpha-neuraminidase 1</fullName>
    </alternativeName>
</protein>
<feature type="compositionally biased region" description="Pro residues" evidence="26">
    <location>
        <begin position="712"/>
        <end position="722"/>
    </location>
</feature>
<evidence type="ECO:0000256" key="10">
    <source>
        <dbReference type="ARBA" id="ARBA00022729"/>
    </source>
</evidence>
<dbReference type="PANTHER" id="PTHR14038:SF5">
    <property type="entry name" value="PROTEIN PRRC2A"/>
    <property type="match status" value="1"/>
</dbReference>
<evidence type="ECO:0000256" key="19">
    <source>
        <dbReference type="ARBA" id="ARBA00023295"/>
    </source>
</evidence>
<evidence type="ECO:0000256" key="8">
    <source>
        <dbReference type="ARBA" id="ARBA00022475"/>
    </source>
</evidence>
<dbReference type="GO" id="GO:0016042">
    <property type="term" value="P:lipid catabolic process"/>
    <property type="evidence" value="ECO:0007669"/>
    <property type="project" value="UniProtKB-KW"/>
</dbReference>
<feature type="domain" description="BAT2 N-terminal" evidence="28">
    <location>
        <begin position="417"/>
        <end position="604"/>
    </location>
</feature>
<evidence type="ECO:0000256" key="5">
    <source>
        <dbReference type="ARBA" id="ARBA00004541"/>
    </source>
</evidence>
<keyword evidence="11" id="KW-0677">Repeat</keyword>
<evidence type="ECO:0000256" key="18">
    <source>
        <dbReference type="ARBA" id="ARBA00023277"/>
    </source>
</evidence>
<evidence type="ECO:0000256" key="14">
    <source>
        <dbReference type="ARBA" id="ARBA00023098"/>
    </source>
</evidence>
<feature type="region of interest" description="Disordered" evidence="26">
    <location>
        <begin position="712"/>
        <end position="1041"/>
    </location>
</feature>
<dbReference type="Pfam" id="PF07001">
    <property type="entry name" value="BAT2_N"/>
    <property type="match status" value="1"/>
</dbReference>
<reference evidence="31" key="1">
    <citation type="submission" date="2024-04" db="EMBL/GenBank/DDBJ databases">
        <title>Salinicola lusitanus LLJ914,a marine bacterium isolated from the Okinawa Trough.</title>
        <authorList>
            <person name="Li J."/>
        </authorList>
    </citation>
    <scope>NUCLEOTIDE SEQUENCE [LARGE SCALE GENOMIC DNA]</scope>
</reference>
<keyword evidence="9" id="KW-0597">Phosphoprotein</keyword>
<dbReference type="PANTHER" id="PTHR14038">
    <property type="entry name" value="BAT2 HLA-B-ASSOCIATED TRANSCRIPT 2"/>
    <property type="match status" value="1"/>
</dbReference>
<evidence type="ECO:0000256" key="23">
    <source>
        <dbReference type="ARBA" id="ARBA00040509"/>
    </source>
</evidence>
<feature type="compositionally biased region" description="Polar residues" evidence="26">
    <location>
        <begin position="993"/>
        <end position="1007"/>
    </location>
</feature>
<dbReference type="GO" id="GO:0031410">
    <property type="term" value="C:cytoplasmic vesicle"/>
    <property type="evidence" value="ECO:0007669"/>
    <property type="project" value="UniProtKB-SubCell"/>
</dbReference>
<feature type="compositionally biased region" description="Basic and acidic residues" evidence="26">
    <location>
        <begin position="741"/>
        <end position="757"/>
    </location>
</feature>
<gene>
    <name evidence="30" type="ORF">WMY93_015601</name>
</gene>
<keyword evidence="8" id="KW-1003">Cell membrane</keyword>
<comment type="subunit">
    <text evidence="22">Interacts with cathepsin A (protective protein), beta-galactosidase and N-acetylgalactosamine-6-sulfate sulfatase in a multienzyme complex.</text>
</comment>
<sequence length="1078" mass="116244">MARLVLLTLLFAATWISSNCLEINPLVTEEQLLWVSGTQGSVNTFRIPVLTFTPLGSLLAFCEARKHTPSDLGAKFIAMRRSTDKGYTWAPTVFIVDDGEAPNSLNLGSVVVDEEFGSIILVYSVCFHQYHCTPASTMMVQSLDDGLSWSKPQNLSQQLGVKAFAPGPGFGIQKRYEPAKGRLVVCGHGTLEGDGVFCILSDDHGKTWYNGAALKSIPYNQKKKAQDFNPDECQPVELSDGSIVINVRNQNNYHCRCRLIVRSRDGGLTLPVEEVNFDYELIDPVVAAGALEKDGVIFFTNPYNEVQRVNLTLRWSLNNGRVGLLKIADTFMLSTKKDKKSMTRLCRLSKSTFTEVNKGSSLEVKTGIAVDGSSVTDPVHFLSPFNFIWDKREGVQSQASPYSMSGQRNVRALWANCKGKEGKTKYASLNLFDTYKGKSLETQKPVVTPRHGLQSLGKVASARRMPPPANLPSLKAENKGNDPNVSLVPKDGTGWASKPEQADPKSTDALSSAQPEPQPPTASPMPAPTQPRTPPAPEVPVDKAMAPVPAQAAGVRSWAQASVTHGTPGDGGKASNLPSPFSREEFPTLQAAGDPDKAGKEQATADQWYGPGPSLRPQNVTSWRDGGGRALTLTGEGAAEGGSGGTLVMDGAAGVPAQNQTHGPQRNPPAGNPAMTLPQAPVGPGFPAYRGIMPPFMYPPYLPFPGPYGPQGPYRYPPPGEGPTPRFARGQGPDRAQGGSRDTEAVKRPSILKQDDLKELDELDHDNDEGWAGAHEEIDYSAKLKFSDDEGEEEVEDDRTDQQNDGHEQRSQDTAAAASRSRVLENSDPRHTPPSNADNGPLPPSSKAAWAEEGGSWGGPGAPPNYQGRRPGLSGPREQPSPPPGPLLVQGPYSYYRQDRPLNQGGVLVPGKAGPPPHPPAAGGPPPQALLVHGAQGDDEDETWRQRRKQSSTEISAAVERARRRREEEERRMEEERRAACAEKLKRLDEKQQQQGPSGSKTPSLDGTSTAATAGSPSPSLSASSPNTSQPPSPCVDPEEPPCLQSWDLFLWSVIDSEPVATAAMIQEQMDSNVLLRQ</sequence>
<evidence type="ECO:0000256" key="4">
    <source>
        <dbReference type="ARBA" id="ARBA00004236"/>
    </source>
</evidence>
<dbReference type="EC" id="3.2.1.18" evidence="7"/>
<keyword evidence="31" id="KW-1185">Reference proteome</keyword>
<dbReference type="GO" id="GO:0005765">
    <property type="term" value="C:lysosomal membrane"/>
    <property type="evidence" value="ECO:0007669"/>
    <property type="project" value="UniProtKB-SubCell"/>
</dbReference>
<keyword evidence="12" id="KW-0378">Hydrolase</keyword>
<dbReference type="CDD" id="cd15482">
    <property type="entry name" value="Sialidase_non-viral"/>
    <property type="match status" value="1"/>
</dbReference>
<keyword evidence="19" id="KW-0326">Glycosidase</keyword>
<comment type="subcellular location">
    <subcellularLocation>
        <location evidence="4">Cell membrane</location>
    </subcellularLocation>
    <subcellularLocation>
        <location evidence="5">Cytoplasmic vesicle</location>
    </subcellularLocation>
    <subcellularLocation>
        <location evidence="3">Lysosome lumen</location>
    </subcellularLocation>
    <subcellularLocation>
        <location evidence="2">Lysosome membrane</location>
        <topology evidence="2">Peripheral membrane protein</topology>
        <orientation evidence="2">Lumenal side</orientation>
    </subcellularLocation>
</comment>
<evidence type="ECO:0000256" key="13">
    <source>
        <dbReference type="ARBA" id="ARBA00022963"/>
    </source>
</evidence>
<feature type="compositionally biased region" description="Pro residues" evidence="26">
    <location>
        <begin position="913"/>
        <end position="928"/>
    </location>
</feature>
<keyword evidence="16" id="KW-0325">Glycoprotein</keyword>
<dbReference type="InterPro" id="IPR036278">
    <property type="entry name" value="Sialidase_sf"/>
</dbReference>
<keyword evidence="20" id="KW-0968">Cytoplasmic vesicle</keyword>
<comment type="function">
    <text evidence="21">Catalyzes the removal of sialic acid (N-acetylneuraminic acid) moieties from glycoproteins and glycolipids. To be active, it is strictly dependent on its presence in the multienzyme complex. Appears to have a preference for alpha 2-3 and alpha 2-6 sialyl linkage.</text>
</comment>
<dbReference type="Gene3D" id="2.120.10.10">
    <property type="match status" value="1"/>
</dbReference>
<feature type="compositionally biased region" description="Acidic residues" evidence="26">
    <location>
        <begin position="758"/>
        <end position="769"/>
    </location>
</feature>
<evidence type="ECO:0000259" key="29">
    <source>
        <dbReference type="Pfam" id="PF13088"/>
    </source>
</evidence>
<evidence type="ECO:0000256" key="17">
    <source>
        <dbReference type="ARBA" id="ARBA00023228"/>
    </source>
</evidence>
<dbReference type="EMBL" id="JBBPFD010000011">
    <property type="protein sequence ID" value="KAK7906989.1"/>
    <property type="molecule type" value="Genomic_DNA"/>
</dbReference>
<evidence type="ECO:0000313" key="31">
    <source>
        <dbReference type="Proteomes" id="UP001460270"/>
    </source>
</evidence>
<dbReference type="InterPro" id="IPR033184">
    <property type="entry name" value="PRRC2"/>
</dbReference>
<feature type="compositionally biased region" description="Acidic residues" evidence="26">
    <location>
        <begin position="789"/>
        <end position="799"/>
    </location>
</feature>
<dbReference type="GO" id="GO:0005886">
    <property type="term" value="C:plasma membrane"/>
    <property type="evidence" value="ECO:0007669"/>
    <property type="project" value="UniProtKB-SubCell"/>
</dbReference>
<feature type="chain" id="PRO_5043676515" description="Sialidase-1" evidence="27">
    <location>
        <begin position="21"/>
        <end position="1078"/>
    </location>
</feature>
<keyword evidence="14" id="KW-0443">Lipid metabolism</keyword>
<dbReference type="FunFam" id="2.120.10.10:FF:000003">
    <property type="entry name" value="Neuraminidase 1"/>
    <property type="match status" value="1"/>
</dbReference>
<evidence type="ECO:0000256" key="16">
    <source>
        <dbReference type="ARBA" id="ARBA00023180"/>
    </source>
</evidence>
<evidence type="ECO:0000256" key="3">
    <source>
        <dbReference type="ARBA" id="ARBA00004227"/>
    </source>
</evidence>
<evidence type="ECO:0000256" key="27">
    <source>
        <dbReference type="SAM" id="SignalP"/>
    </source>
</evidence>
<keyword evidence="18" id="KW-0119">Carbohydrate metabolism</keyword>
<dbReference type="GO" id="GO:0043202">
    <property type="term" value="C:lysosomal lumen"/>
    <property type="evidence" value="ECO:0007669"/>
    <property type="project" value="UniProtKB-SubCell"/>
</dbReference>
<comment type="similarity">
    <text evidence="6">Belongs to the glycosyl hydrolase 33 family.</text>
</comment>